<dbReference type="InterPro" id="IPR003658">
    <property type="entry name" value="Anti-sigma_ant"/>
</dbReference>
<evidence type="ECO:0000259" key="4">
    <source>
        <dbReference type="PROSITE" id="PS50801"/>
    </source>
</evidence>
<gene>
    <name evidence="5" type="ORF">GJ688_06590</name>
</gene>
<name>A0A6I3SJ36_HELMO</name>
<dbReference type="SUPFAM" id="SSF52091">
    <property type="entry name" value="SpoIIaa-like"/>
    <property type="match status" value="1"/>
</dbReference>
<feature type="domain" description="STAS" evidence="4">
    <location>
        <begin position="21"/>
        <end position="130"/>
    </location>
</feature>
<dbReference type="CDD" id="cd07043">
    <property type="entry name" value="STAS_anti-anti-sigma_factors"/>
    <property type="match status" value="1"/>
</dbReference>
<protein>
    <recommendedName>
        <fullName evidence="2">Anti-sigma factor antagonist</fullName>
    </recommendedName>
</protein>
<evidence type="ECO:0000256" key="1">
    <source>
        <dbReference type="ARBA" id="ARBA00009013"/>
    </source>
</evidence>
<dbReference type="Gene3D" id="3.30.750.24">
    <property type="entry name" value="STAS domain"/>
    <property type="match status" value="1"/>
</dbReference>
<comment type="similarity">
    <text evidence="1 2">Belongs to the anti-sigma-factor antagonist family.</text>
</comment>
<accession>A0A6I3SJ36</accession>
<feature type="transmembrane region" description="Helical" evidence="3">
    <location>
        <begin position="63"/>
        <end position="85"/>
    </location>
</feature>
<dbReference type="InterPro" id="IPR002645">
    <property type="entry name" value="STAS_dom"/>
</dbReference>
<dbReference type="Pfam" id="PF01740">
    <property type="entry name" value="STAS"/>
    <property type="match status" value="1"/>
</dbReference>
<keyword evidence="3" id="KW-1133">Transmembrane helix</keyword>
<dbReference type="EMBL" id="WNKU01000005">
    <property type="protein sequence ID" value="MTV48647.1"/>
    <property type="molecule type" value="Genomic_DNA"/>
</dbReference>
<dbReference type="AlphaFoldDB" id="A0A6I3SJ36"/>
<dbReference type="PROSITE" id="PS50801">
    <property type="entry name" value="STAS"/>
    <property type="match status" value="1"/>
</dbReference>
<keyword evidence="6" id="KW-1185">Reference proteome</keyword>
<reference evidence="5 6" key="1">
    <citation type="submission" date="2019-11" db="EMBL/GenBank/DDBJ databases">
        <title>Whole-genome sequence of a the green, strictly anaerobic photosynthetic bacterium Heliobacillus mobilis DSM 6151.</title>
        <authorList>
            <person name="Kyndt J.A."/>
            <person name="Meyer T.E."/>
        </authorList>
    </citation>
    <scope>NUCLEOTIDE SEQUENCE [LARGE SCALE GENOMIC DNA]</scope>
    <source>
        <strain evidence="5 6">DSM 6151</strain>
    </source>
</reference>
<comment type="caution">
    <text evidence="5">The sequence shown here is derived from an EMBL/GenBank/DDBJ whole genome shotgun (WGS) entry which is preliminary data.</text>
</comment>
<organism evidence="5 6">
    <name type="scientific">Heliobacterium mobile</name>
    <name type="common">Heliobacillus mobilis</name>
    <dbReference type="NCBI Taxonomy" id="28064"/>
    <lineage>
        <taxon>Bacteria</taxon>
        <taxon>Bacillati</taxon>
        <taxon>Bacillota</taxon>
        <taxon>Clostridia</taxon>
        <taxon>Eubacteriales</taxon>
        <taxon>Heliobacteriaceae</taxon>
        <taxon>Heliobacterium</taxon>
    </lineage>
</organism>
<dbReference type="Proteomes" id="UP000430670">
    <property type="component" value="Unassembled WGS sequence"/>
</dbReference>
<evidence type="ECO:0000313" key="5">
    <source>
        <dbReference type="EMBL" id="MTV48647.1"/>
    </source>
</evidence>
<sequence length="130" mass="14848">MRPQRPLQFLISITRRRKNVLTVQYRSVGETDLYFLEGSFNAVEAAKFREDVVKRMEQGRIKLILNLGGIDFIDSAGLGFLVSILKTTVKMGGQLRLSHLTPLTQEIFQMTKLDRVFTVDDTDELSVRSI</sequence>
<dbReference type="InterPro" id="IPR036513">
    <property type="entry name" value="STAS_dom_sf"/>
</dbReference>
<keyword evidence="3" id="KW-0472">Membrane</keyword>
<keyword evidence="3" id="KW-0812">Transmembrane</keyword>
<dbReference type="GO" id="GO:0043856">
    <property type="term" value="F:anti-sigma factor antagonist activity"/>
    <property type="evidence" value="ECO:0007669"/>
    <property type="project" value="InterPro"/>
</dbReference>
<evidence type="ECO:0000256" key="3">
    <source>
        <dbReference type="SAM" id="Phobius"/>
    </source>
</evidence>
<evidence type="ECO:0000256" key="2">
    <source>
        <dbReference type="RuleBase" id="RU003749"/>
    </source>
</evidence>
<evidence type="ECO:0000313" key="6">
    <source>
        <dbReference type="Proteomes" id="UP000430670"/>
    </source>
</evidence>
<proteinExistence type="inferred from homology"/>
<dbReference type="PANTHER" id="PTHR33495">
    <property type="entry name" value="ANTI-SIGMA FACTOR ANTAGONIST TM_1081-RELATED-RELATED"/>
    <property type="match status" value="1"/>
</dbReference>
<dbReference type="NCBIfam" id="TIGR00377">
    <property type="entry name" value="ant_ant_sig"/>
    <property type="match status" value="1"/>
</dbReference>